<organism evidence="2 3">
    <name type="scientific">Mytilus edulis</name>
    <name type="common">Blue mussel</name>
    <dbReference type="NCBI Taxonomy" id="6550"/>
    <lineage>
        <taxon>Eukaryota</taxon>
        <taxon>Metazoa</taxon>
        <taxon>Spiralia</taxon>
        <taxon>Lophotrochozoa</taxon>
        <taxon>Mollusca</taxon>
        <taxon>Bivalvia</taxon>
        <taxon>Autobranchia</taxon>
        <taxon>Pteriomorphia</taxon>
        <taxon>Mytilida</taxon>
        <taxon>Mytiloidea</taxon>
        <taxon>Mytilidae</taxon>
        <taxon>Mytilinae</taxon>
        <taxon>Mytilus</taxon>
    </lineage>
</organism>
<evidence type="ECO:0000313" key="3">
    <source>
        <dbReference type="Proteomes" id="UP000683360"/>
    </source>
</evidence>
<name>A0A8S3PQ03_MYTED</name>
<dbReference type="AlphaFoldDB" id="A0A8S3PQ03"/>
<feature type="compositionally biased region" description="Basic and acidic residues" evidence="1">
    <location>
        <begin position="70"/>
        <end position="103"/>
    </location>
</feature>
<dbReference type="SUPFAM" id="SSF63748">
    <property type="entry name" value="Tudor/PWWP/MBT"/>
    <property type="match status" value="1"/>
</dbReference>
<gene>
    <name evidence="2" type="ORF">MEDL_1469</name>
</gene>
<keyword evidence="3" id="KW-1185">Reference proteome</keyword>
<accession>A0A8S3PQ03</accession>
<dbReference type="Proteomes" id="UP000683360">
    <property type="component" value="Unassembled WGS sequence"/>
</dbReference>
<reference evidence="2" key="1">
    <citation type="submission" date="2021-03" db="EMBL/GenBank/DDBJ databases">
        <authorList>
            <person name="Bekaert M."/>
        </authorList>
    </citation>
    <scope>NUCLEOTIDE SEQUENCE</scope>
</reference>
<feature type="region of interest" description="Disordered" evidence="1">
    <location>
        <begin position="1"/>
        <end position="55"/>
    </location>
</feature>
<dbReference type="OrthoDB" id="422362at2759"/>
<evidence type="ECO:0000256" key="1">
    <source>
        <dbReference type="SAM" id="MobiDB-lite"/>
    </source>
</evidence>
<dbReference type="CDD" id="cd20144">
    <property type="entry name" value="PWWP_NSD_rpt1"/>
    <property type="match status" value="1"/>
</dbReference>
<dbReference type="EMBL" id="CAJPWZ010000105">
    <property type="protein sequence ID" value="CAG2185917.1"/>
    <property type="molecule type" value="Genomic_DNA"/>
</dbReference>
<feature type="compositionally biased region" description="Basic and acidic residues" evidence="1">
    <location>
        <begin position="125"/>
        <end position="162"/>
    </location>
</feature>
<feature type="compositionally biased region" description="Polar residues" evidence="1">
    <location>
        <begin position="12"/>
        <end position="30"/>
    </location>
</feature>
<protein>
    <submittedName>
        <fullName evidence="2">Uncharacterized protein</fullName>
    </submittedName>
</protein>
<comment type="caution">
    <text evidence="2">The sequence shown here is derived from an EMBL/GenBank/DDBJ whole genome shotgun (WGS) entry which is preliminary data.</text>
</comment>
<evidence type="ECO:0000313" key="2">
    <source>
        <dbReference type="EMBL" id="CAG2185917.1"/>
    </source>
</evidence>
<dbReference type="Gene3D" id="2.30.30.140">
    <property type="match status" value="1"/>
</dbReference>
<sequence length="358" mass="40246">MDSESAAVPNHQAKSPSSLKKSNHEWNLTSPEPKIAQSKASAKKEVGSPPGNVGAKLVVEDASKVVTMDVDLKQEPSEELKQEGVPKENEELVENEKSKEADKSPPTSAVSTLDPDKNQKKKKSELKASKSPEKSEQRAQKSPEKKGGSYKNIFDDKVVEGKRQRKPKVISDDLTGSPKTAVKTPEVKIKKRESLTVVEEEKPVEWLVGDCLWGKLQDIHGGHVWKSRMYHMQYFGDECERGWVYSSSVMEFKGKKDYDEHVKQAFDNAKKSDRPRLEKLYKTYPGRLKAWNIAILEAESALPLSRNERKQKYIFDYEQPKPVDVAPVATEVTPLNGDVESSSEQKNLIKVKENVITC</sequence>
<feature type="region of interest" description="Disordered" evidence="1">
    <location>
        <begin position="68"/>
        <end position="180"/>
    </location>
</feature>
<proteinExistence type="predicted"/>